<gene>
    <name evidence="3" type="ORF">NSK_007244</name>
</gene>
<feature type="region of interest" description="Disordered" evidence="1">
    <location>
        <begin position="318"/>
        <end position="354"/>
    </location>
</feature>
<dbReference type="SMART" id="SM00332">
    <property type="entry name" value="PP2Cc"/>
    <property type="match status" value="1"/>
</dbReference>
<evidence type="ECO:0000256" key="1">
    <source>
        <dbReference type="SAM" id="MobiDB-lite"/>
    </source>
</evidence>
<dbReference type="CDD" id="cd00143">
    <property type="entry name" value="PP2Cc"/>
    <property type="match status" value="1"/>
</dbReference>
<keyword evidence="4" id="KW-1185">Reference proteome</keyword>
<comment type="caution">
    <text evidence="3">The sequence shown here is derived from an EMBL/GenBank/DDBJ whole genome shotgun (WGS) entry which is preliminary data.</text>
</comment>
<dbReference type="InterPro" id="IPR001932">
    <property type="entry name" value="PPM-type_phosphatase-like_dom"/>
</dbReference>
<feature type="compositionally biased region" description="Basic and acidic residues" evidence="1">
    <location>
        <begin position="338"/>
        <end position="354"/>
    </location>
</feature>
<dbReference type="AlphaFoldDB" id="A0A4D9CUX3"/>
<evidence type="ECO:0000313" key="4">
    <source>
        <dbReference type="Proteomes" id="UP000355283"/>
    </source>
</evidence>
<accession>A0A4D9CUX3</accession>
<dbReference type="SUPFAM" id="SSF81606">
    <property type="entry name" value="PP2C-like"/>
    <property type="match status" value="1"/>
</dbReference>
<protein>
    <recommendedName>
        <fullName evidence="2">PPM-type phosphatase domain-containing protein</fullName>
    </recommendedName>
</protein>
<feature type="domain" description="PPM-type phosphatase" evidence="2">
    <location>
        <begin position="1"/>
        <end position="290"/>
    </location>
</feature>
<dbReference type="EMBL" id="SDOX01000128">
    <property type="protein sequence ID" value="TFJ81283.1"/>
    <property type="molecule type" value="Genomic_DNA"/>
</dbReference>
<evidence type="ECO:0000259" key="2">
    <source>
        <dbReference type="PROSITE" id="PS51746"/>
    </source>
</evidence>
<dbReference type="PANTHER" id="PTHR13832">
    <property type="entry name" value="PROTEIN PHOSPHATASE 2C"/>
    <property type="match status" value="1"/>
</dbReference>
<dbReference type="OrthoDB" id="420076at2759"/>
<dbReference type="PROSITE" id="PS51746">
    <property type="entry name" value="PPM_2"/>
    <property type="match status" value="1"/>
</dbReference>
<sequence length="354" mass="38841">MVRNTLVGKVKETIAKLPRHAQKDETVITNALINAFIQVETLWIESVMALENELTQRKKATVGACALYILIKDNILYVANAGDCRAVMGKLRHPAKPASAPPSLIPSPHPSSTAVYEAIPMSLDHNAREEREHARLRKAHPGEDEDIVLCYHGGRACYVKGRLQPSRAFGDIHLKLDDFGPDDEDIAWTPPYVSAIPEVASIALNRLDHFLVLASDGLWDVFENEEVVSLVAGWREEGREGGAIATLLVEAALERVADSLGMSVEELGRVKEGRERRRKHDDITVVVVLLEEERKGECPLEGSQAWEEEISGEVDDFVYPEDEGGAEGGAEGGIEGGGEGRPDLMSLDEGRKEL</sequence>
<proteinExistence type="predicted"/>
<dbReference type="Pfam" id="PF00481">
    <property type="entry name" value="PP2C"/>
    <property type="match status" value="1"/>
</dbReference>
<dbReference type="InterPro" id="IPR036457">
    <property type="entry name" value="PPM-type-like_dom_sf"/>
</dbReference>
<dbReference type="Gene3D" id="3.60.40.10">
    <property type="entry name" value="PPM-type phosphatase domain"/>
    <property type="match status" value="1"/>
</dbReference>
<organism evidence="3 4">
    <name type="scientific">Nannochloropsis salina CCMP1776</name>
    <dbReference type="NCBI Taxonomy" id="1027361"/>
    <lineage>
        <taxon>Eukaryota</taxon>
        <taxon>Sar</taxon>
        <taxon>Stramenopiles</taxon>
        <taxon>Ochrophyta</taxon>
        <taxon>Eustigmatophyceae</taxon>
        <taxon>Eustigmatales</taxon>
        <taxon>Monodopsidaceae</taxon>
        <taxon>Microchloropsis</taxon>
        <taxon>Microchloropsis salina</taxon>
    </lineage>
</organism>
<dbReference type="InterPro" id="IPR015655">
    <property type="entry name" value="PP2C"/>
</dbReference>
<dbReference type="PANTHER" id="PTHR13832:SF792">
    <property type="entry name" value="GM14286P"/>
    <property type="match status" value="1"/>
</dbReference>
<dbReference type="Proteomes" id="UP000355283">
    <property type="component" value="Unassembled WGS sequence"/>
</dbReference>
<name>A0A4D9CUX3_9STRA</name>
<reference evidence="3 4" key="1">
    <citation type="submission" date="2019-01" db="EMBL/GenBank/DDBJ databases">
        <title>Nuclear Genome Assembly of the Microalgal Biofuel strain Nannochloropsis salina CCMP1776.</title>
        <authorList>
            <person name="Hovde B."/>
        </authorList>
    </citation>
    <scope>NUCLEOTIDE SEQUENCE [LARGE SCALE GENOMIC DNA]</scope>
    <source>
        <strain evidence="3 4">CCMP1776</strain>
    </source>
</reference>
<evidence type="ECO:0000313" key="3">
    <source>
        <dbReference type="EMBL" id="TFJ81283.1"/>
    </source>
</evidence>
<dbReference type="GO" id="GO:0004722">
    <property type="term" value="F:protein serine/threonine phosphatase activity"/>
    <property type="evidence" value="ECO:0007669"/>
    <property type="project" value="InterPro"/>
</dbReference>
<feature type="compositionally biased region" description="Gly residues" evidence="1">
    <location>
        <begin position="326"/>
        <end position="337"/>
    </location>
</feature>